<evidence type="ECO:0000256" key="1">
    <source>
        <dbReference type="SAM" id="Phobius"/>
    </source>
</evidence>
<keyword evidence="1" id="KW-0472">Membrane</keyword>
<dbReference type="AlphaFoldDB" id="A0A0F9DPD3"/>
<proteinExistence type="predicted"/>
<evidence type="ECO:0008006" key="4">
    <source>
        <dbReference type="Google" id="ProtNLM"/>
    </source>
</evidence>
<protein>
    <recommendedName>
        <fullName evidence="4">PQ-loop repeat-containing protein</fullName>
    </recommendedName>
</protein>
<keyword evidence="1" id="KW-0812">Transmembrane</keyword>
<organism evidence="2">
    <name type="scientific">marine sediment metagenome</name>
    <dbReference type="NCBI Taxonomy" id="412755"/>
    <lineage>
        <taxon>unclassified sequences</taxon>
        <taxon>metagenomes</taxon>
        <taxon>ecological metagenomes</taxon>
    </lineage>
</organism>
<evidence type="ECO:0000313" key="2">
    <source>
        <dbReference type="EMBL" id="KKL63584.1"/>
    </source>
</evidence>
<comment type="caution">
    <text evidence="2">The sequence shown here is derived from an EMBL/GenBank/DDBJ whole genome shotgun (WGS) entry which is preliminary data.</text>
</comment>
<keyword evidence="1" id="KW-1133">Transmembrane helix</keyword>
<accession>A0A0F9DPD3</accession>
<name>A0A0F9DPD3_9ZZZZ</name>
<gene>
    <name evidence="3" type="ORF">LCGC14_1360220</name>
    <name evidence="2" type="ORF">LCGC14_2173680</name>
</gene>
<dbReference type="EMBL" id="LAZR01008494">
    <property type="protein sequence ID" value="KKM78415.1"/>
    <property type="molecule type" value="Genomic_DNA"/>
</dbReference>
<reference evidence="2" key="1">
    <citation type="journal article" date="2015" name="Nature">
        <title>Complex archaea that bridge the gap between prokaryotes and eukaryotes.</title>
        <authorList>
            <person name="Spang A."/>
            <person name="Saw J.H."/>
            <person name="Jorgensen S.L."/>
            <person name="Zaremba-Niedzwiedzka K."/>
            <person name="Martijn J."/>
            <person name="Lind A.E."/>
            <person name="van Eijk R."/>
            <person name="Schleper C."/>
            <person name="Guy L."/>
            <person name="Ettema T.J."/>
        </authorList>
    </citation>
    <scope>NUCLEOTIDE SEQUENCE</scope>
</reference>
<evidence type="ECO:0000313" key="3">
    <source>
        <dbReference type="EMBL" id="KKM78415.1"/>
    </source>
</evidence>
<dbReference type="EMBL" id="LAZR01028116">
    <property type="protein sequence ID" value="KKL63584.1"/>
    <property type="molecule type" value="Genomic_DNA"/>
</dbReference>
<sequence>MMKWLLLIPLALAGFCQNLTKVWAVRSQTSADVRWHRMAAYSVNTAWFWSYVVVFRQIWTSLEEHDWWLLAATYVVYTIATSEGSVIMMSWLLQHERGKRRVGAKQR</sequence>
<feature type="transmembrane region" description="Helical" evidence="1">
    <location>
        <begin position="67"/>
        <end position="93"/>
    </location>
</feature>